<dbReference type="EMBL" id="MVBN01000011">
    <property type="protein sequence ID" value="OOK65354.1"/>
    <property type="molecule type" value="Genomic_DNA"/>
</dbReference>
<comment type="caution">
    <text evidence="1">The sequence shown here is derived from an EMBL/GenBank/DDBJ whole genome shotgun (WGS) entry which is preliminary data.</text>
</comment>
<evidence type="ECO:0000313" key="1">
    <source>
        <dbReference type="EMBL" id="OOK65354.1"/>
    </source>
</evidence>
<proteinExistence type="predicted"/>
<reference evidence="1 2" key="1">
    <citation type="submission" date="2017-02" db="EMBL/GenBank/DDBJ databases">
        <title>Complete genome sequences of Mycobacterium kansasii strains isolated from rhesus macaques.</title>
        <authorList>
            <person name="Panda A."/>
            <person name="Nagaraj S."/>
            <person name="Zhao X."/>
            <person name="Tettelin H."/>
            <person name="Detolla L.J."/>
        </authorList>
    </citation>
    <scope>NUCLEOTIDE SEQUENCE [LARGE SCALE GENOMIC DNA]</scope>
    <source>
        <strain evidence="1 2">11-3469</strain>
    </source>
</reference>
<sequence>MDAGHGVVTAMLAQTMAQGYIQTHYAVSLIYERTGGVTAWLATSEGPSSIPLGVRVPQDVRLAVTDPVVGRELWDASAAAGGLNPLEVVVRHARAREMAAPGARVLAIASSLPRNQISDWALEVNARPVEVDARKVSPTTDVGGYLVHRCQVAMPWEWRQANAFDEQQRLQIAARHMHMAALAGHLHGAASEKVMRLFEERKPIGEELWAQVRQERFLALIEYEQAIGGQGHGGSEPALSLATVRAAEVIESLRHYDTAEGCADLLYATRLAGAPLSPAAAVA</sequence>
<evidence type="ECO:0000313" key="2">
    <source>
        <dbReference type="Proteomes" id="UP000188532"/>
    </source>
</evidence>
<dbReference type="AlphaFoldDB" id="A0A1V3WED6"/>
<organism evidence="1 2">
    <name type="scientific">Mycobacterium kansasii</name>
    <dbReference type="NCBI Taxonomy" id="1768"/>
    <lineage>
        <taxon>Bacteria</taxon>
        <taxon>Bacillati</taxon>
        <taxon>Actinomycetota</taxon>
        <taxon>Actinomycetes</taxon>
        <taxon>Mycobacteriales</taxon>
        <taxon>Mycobacteriaceae</taxon>
        <taxon>Mycobacterium</taxon>
    </lineage>
</organism>
<dbReference type="Proteomes" id="UP000188532">
    <property type="component" value="Unassembled WGS sequence"/>
</dbReference>
<gene>
    <name evidence="1" type="ORF">BZL29_7760</name>
</gene>
<name>A0A1V3WED6_MYCKA</name>
<accession>A0A1V3WED6</accession>
<protein>
    <submittedName>
        <fullName evidence="1">Uncharacterized protein</fullName>
    </submittedName>
</protein>